<name>A0A1E3U8J5_9FIRM</name>
<evidence type="ECO:0000313" key="2">
    <source>
        <dbReference type="EMBL" id="ODR43523.1"/>
    </source>
</evidence>
<dbReference type="RefSeq" id="WP_069432211.1">
    <property type="nucleotide sequence ID" value="NZ_MEHA01000034.1"/>
</dbReference>
<dbReference type="EMBL" id="MEHA01000034">
    <property type="protein sequence ID" value="ODR43523.1"/>
    <property type="molecule type" value="Genomic_DNA"/>
</dbReference>
<comment type="caution">
    <text evidence="2">The sequence shown here is derived from an EMBL/GenBank/DDBJ whole genome shotgun (WGS) entry which is preliminary data.</text>
</comment>
<gene>
    <name evidence="2" type="ORF">BEI59_30260</name>
</gene>
<reference evidence="2 3" key="1">
    <citation type="submission" date="2016-08" db="EMBL/GenBank/DDBJ databases">
        <authorList>
            <person name="Seilhamer J.J."/>
        </authorList>
    </citation>
    <scope>NUCLEOTIDE SEQUENCE [LARGE SCALE GENOMIC DNA]</scope>
    <source>
        <strain evidence="2 3">NML150140-1</strain>
    </source>
</reference>
<dbReference type="InterPro" id="IPR025923">
    <property type="entry name" value="YodL-like_dom"/>
</dbReference>
<evidence type="ECO:0000259" key="1">
    <source>
        <dbReference type="Pfam" id="PF14191"/>
    </source>
</evidence>
<dbReference type="OrthoDB" id="9806961at2"/>
<protein>
    <recommendedName>
        <fullName evidence="1">YodL-like domain-containing protein</fullName>
    </recommendedName>
</protein>
<feature type="domain" description="YodL-like" evidence="1">
    <location>
        <begin position="73"/>
        <end position="167"/>
    </location>
</feature>
<evidence type="ECO:0000313" key="3">
    <source>
        <dbReference type="Proteomes" id="UP000094271"/>
    </source>
</evidence>
<dbReference type="Pfam" id="PF14191">
    <property type="entry name" value="YodL"/>
    <property type="match status" value="1"/>
</dbReference>
<proteinExistence type="predicted"/>
<sequence length="293" mass="33666">MRSVEIRNGRLFYYGSAVGYLEGDGLTADPMFRREALERWLERKNLPVRWVDGVYDRLANGESIQNAQPLKSLRIWQLKPDTPIEMRFIGLDRMAREFDGPNPSQYRIAYDGQAESQELEDIWNKFCRRTLPGGDHPLAISDVIELYDVDGSAFYYVDKREIVSVDFTPVIHENMNTPEPSRKDGSDQRLFQKLEQEYLAYLEPLRSAALSELLEKAGEIADTQAVYRCLCENTGLSTEQKEKLATLEQPLQAIRDRWRQTHPTPEPELLEACEALTTSQQQSEETPALSMTL</sequence>
<organism evidence="2 3">
    <name type="scientific">Eisenbergiella tayi</name>
    <dbReference type="NCBI Taxonomy" id="1432052"/>
    <lineage>
        <taxon>Bacteria</taxon>
        <taxon>Bacillati</taxon>
        <taxon>Bacillota</taxon>
        <taxon>Clostridia</taxon>
        <taxon>Lachnospirales</taxon>
        <taxon>Lachnospiraceae</taxon>
        <taxon>Eisenbergiella</taxon>
    </lineage>
</organism>
<dbReference type="AlphaFoldDB" id="A0A1E3U8J5"/>
<accession>A0A1E3U8J5</accession>
<dbReference type="Proteomes" id="UP000094271">
    <property type="component" value="Unassembled WGS sequence"/>
</dbReference>